<feature type="region of interest" description="Disordered" evidence="1">
    <location>
        <begin position="1"/>
        <end position="44"/>
    </location>
</feature>
<dbReference type="HOGENOM" id="CLU_1882210_0_0_11"/>
<reference evidence="3 4" key="1">
    <citation type="journal article" date="2010" name="Stand. Genomic Sci.">
        <title>Complete genome sequence of Conexibacter woesei type strain (ID131577).</title>
        <authorList>
            <person name="Pukall R."/>
            <person name="Lapidus A."/>
            <person name="Glavina Del Rio T."/>
            <person name="Copeland A."/>
            <person name="Tice H."/>
            <person name="Cheng J.-F."/>
            <person name="Lucas S."/>
            <person name="Chen F."/>
            <person name="Nolan M."/>
            <person name="Bruce D."/>
            <person name="Goodwin L."/>
            <person name="Pitluck S."/>
            <person name="Mavromatis K."/>
            <person name="Ivanova N."/>
            <person name="Ovchinnikova G."/>
            <person name="Pati A."/>
            <person name="Chen A."/>
            <person name="Palaniappan K."/>
            <person name="Land M."/>
            <person name="Hauser L."/>
            <person name="Chang Y.-J."/>
            <person name="Jeffries C.D."/>
            <person name="Chain P."/>
            <person name="Meincke L."/>
            <person name="Sims D."/>
            <person name="Brettin T."/>
            <person name="Detter J.C."/>
            <person name="Rohde M."/>
            <person name="Goeker M."/>
            <person name="Bristow J."/>
            <person name="Eisen J.A."/>
            <person name="Markowitz V."/>
            <person name="Kyrpides N.C."/>
            <person name="Klenk H.-P."/>
            <person name="Hugenholtz P."/>
        </authorList>
    </citation>
    <scope>NUCLEOTIDE SEQUENCE [LARGE SCALE GENOMIC DNA]</scope>
    <source>
        <strain evidence="4">DSM 14684 / CIP 108061 / JCM 11494 / NBRC 100937 / ID131577</strain>
    </source>
</reference>
<dbReference type="RefSeq" id="WP_012931562.1">
    <property type="nucleotide sequence ID" value="NC_013739.1"/>
</dbReference>
<dbReference type="Proteomes" id="UP000008229">
    <property type="component" value="Chromosome"/>
</dbReference>
<feature type="transmembrane region" description="Helical" evidence="2">
    <location>
        <begin position="53"/>
        <end position="71"/>
    </location>
</feature>
<dbReference type="AlphaFoldDB" id="D3F426"/>
<keyword evidence="2" id="KW-0812">Transmembrane</keyword>
<accession>D3F426</accession>
<organism evidence="3 4">
    <name type="scientific">Conexibacter woesei (strain DSM 14684 / CCUG 47730 / CIP 108061 / JCM 11494 / NBRC 100937 / ID131577)</name>
    <dbReference type="NCBI Taxonomy" id="469383"/>
    <lineage>
        <taxon>Bacteria</taxon>
        <taxon>Bacillati</taxon>
        <taxon>Actinomycetota</taxon>
        <taxon>Thermoleophilia</taxon>
        <taxon>Solirubrobacterales</taxon>
        <taxon>Conexibacteraceae</taxon>
        <taxon>Conexibacter</taxon>
    </lineage>
</organism>
<proteinExistence type="predicted"/>
<reference evidence="4" key="2">
    <citation type="submission" date="2010-01" db="EMBL/GenBank/DDBJ databases">
        <title>The complete genome of Conexibacter woesei DSM 14684.</title>
        <authorList>
            <consortium name="US DOE Joint Genome Institute (JGI-PGF)"/>
            <person name="Lucas S."/>
            <person name="Copeland A."/>
            <person name="Lapidus A."/>
            <person name="Glavina del Rio T."/>
            <person name="Dalin E."/>
            <person name="Tice H."/>
            <person name="Bruce D."/>
            <person name="Goodwin L."/>
            <person name="Pitluck S."/>
            <person name="Kyrpides N."/>
            <person name="Mavromatis K."/>
            <person name="Ivanova N."/>
            <person name="Mikhailova N."/>
            <person name="Chertkov O."/>
            <person name="Brettin T."/>
            <person name="Detter J.C."/>
            <person name="Han C."/>
            <person name="Larimer F."/>
            <person name="Land M."/>
            <person name="Hauser L."/>
            <person name="Markowitz V."/>
            <person name="Cheng J.-F."/>
            <person name="Hugenholtz P."/>
            <person name="Woyke T."/>
            <person name="Wu D."/>
            <person name="Pukall R."/>
            <person name="Steenblock K."/>
            <person name="Schneider S."/>
            <person name="Klenk H.-P."/>
            <person name="Eisen J.A."/>
        </authorList>
    </citation>
    <scope>NUCLEOTIDE SEQUENCE [LARGE SCALE GENOMIC DNA]</scope>
    <source>
        <strain evidence="4">DSM 14684 / CIP 108061 / JCM 11494 / NBRC 100937 / ID131577</strain>
    </source>
</reference>
<gene>
    <name evidence="3" type="ordered locus">Cwoe_0073</name>
</gene>
<keyword evidence="4" id="KW-1185">Reference proteome</keyword>
<name>D3F426_CONWI</name>
<evidence type="ECO:0000256" key="1">
    <source>
        <dbReference type="SAM" id="MobiDB-lite"/>
    </source>
</evidence>
<keyword evidence="2" id="KW-0472">Membrane</keyword>
<dbReference type="KEGG" id="cwo:Cwoe_0073"/>
<keyword evidence="2" id="KW-1133">Transmembrane helix</keyword>
<dbReference type="STRING" id="469383.Cwoe_0073"/>
<evidence type="ECO:0000313" key="3">
    <source>
        <dbReference type="EMBL" id="ADB48509.1"/>
    </source>
</evidence>
<evidence type="ECO:0000313" key="4">
    <source>
        <dbReference type="Proteomes" id="UP000008229"/>
    </source>
</evidence>
<dbReference type="eggNOG" id="ENOG5031PIT">
    <property type="taxonomic scope" value="Bacteria"/>
</dbReference>
<dbReference type="EMBL" id="CP001854">
    <property type="protein sequence ID" value="ADB48509.1"/>
    <property type="molecule type" value="Genomic_DNA"/>
</dbReference>
<evidence type="ECO:0000256" key="2">
    <source>
        <dbReference type="SAM" id="Phobius"/>
    </source>
</evidence>
<feature type="transmembrane region" description="Helical" evidence="2">
    <location>
        <begin position="77"/>
        <end position="100"/>
    </location>
</feature>
<sequence>MAPRDTRARGRQRGARGGGAGRGRRRGSGGGGPTLPSVANHPKAGEQVKRAKAWAGLVGFGLVAFVSWRGGVPVEDLLLRSLAGGIIAYLVVWACAVAIWRHLVVTELEVVRERRAEEAAARKAAAPPMTDGAEA</sequence>
<protein>
    <submittedName>
        <fullName evidence="3">Uncharacterized protein</fullName>
    </submittedName>
</protein>